<evidence type="ECO:0000259" key="1">
    <source>
        <dbReference type="Pfam" id="PF09937"/>
    </source>
</evidence>
<dbReference type="InterPro" id="IPR018683">
    <property type="entry name" value="DUF2169"/>
</dbReference>
<feature type="domain" description="DUF2169" evidence="1">
    <location>
        <begin position="21"/>
        <end position="105"/>
    </location>
</feature>
<evidence type="ECO:0000313" key="3">
    <source>
        <dbReference type="Proteomes" id="UP000278085"/>
    </source>
</evidence>
<comment type="caution">
    <text evidence="2">The sequence shown here is derived from an EMBL/GenBank/DDBJ whole genome shotgun (WGS) entry which is preliminary data.</text>
</comment>
<accession>A0A430HN93</accession>
<dbReference type="RefSeq" id="WP_126074230.1">
    <property type="nucleotide sequence ID" value="NZ_CP051166.1"/>
</dbReference>
<evidence type="ECO:0000313" key="2">
    <source>
        <dbReference type="EMBL" id="RSZ59026.1"/>
    </source>
</evidence>
<protein>
    <submittedName>
        <fullName evidence="2">DUF2169 domain-containing protein</fullName>
    </submittedName>
</protein>
<name>A0A430HN93_9BURK</name>
<organism evidence="2 3">
    <name type="scientific">Massilia atriviolacea</name>
    <dbReference type="NCBI Taxonomy" id="2495579"/>
    <lineage>
        <taxon>Bacteria</taxon>
        <taxon>Pseudomonadati</taxon>
        <taxon>Pseudomonadota</taxon>
        <taxon>Betaproteobacteria</taxon>
        <taxon>Burkholderiales</taxon>
        <taxon>Oxalobacteraceae</taxon>
        <taxon>Telluria group</taxon>
        <taxon>Massilia</taxon>
    </lineage>
</organism>
<reference evidence="2 3" key="1">
    <citation type="submission" date="2018-12" db="EMBL/GenBank/DDBJ databases">
        <authorList>
            <person name="Yang E."/>
        </authorList>
    </citation>
    <scope>NUCLEOTIDE SEQUENCE [LARGE SCALE GENOMIC DNA]</scope>
    <source>
        <strain evidence="2 3">SOD</strain>
    </source>
</reference>
<gene>
    <name evidence="2" type="ORF">EJB06_11905</name>
</gene>
<sequence>MEFINHTPFPAQKFAGVDQHNQEFHVVALRQTLSWDNDGALVYADEQLPLCEEDQVASGEDGGFVLQESDYCQFKPRCDIIVNATAYAPQGKATRWFKVRLVVKEPDIPAPLPPRPDGINQFVGPSQALLDDWHSEIAARRDTPGKLLVDKHLAISGPRSFRKHVWPLRIVATAVKVLSFGLLRIPTWRLTLPAPVLSVPINKTYAFGGECRINADQKAAARVARRNRLPPQQVSAQRAAEENQSVAIAIDAYEPNTAGRGFATQWYVNAMRLSSIPAPQIALSRSTLRASHFARALDGRLNSKTSSALVAGFGVRAKAHPARRILAGTIDDDFARGDAWLPDDFDFSVWNAAEPDQQIDFLKGDEIVELTNMCGIDTPAARVDEQGNTRLSLSLPRHECHLLLRLEGGEMFREPMVIDTLIVDPDHQRISIIWRLVVAKLDDEPLRAVETRMYTFDERDHIRKQIGNVQMHLQNIDTSTTAMGRKTENRLWHG</sequence>
<proteinExistence type="predicted"/>
<keyword evidence="3" id="KW-1185">Reference proteome</keyword>
<dbReference type="OrthoDB" id="237820at2"/>
<dbReference type="EMBL" id="RXLQ01000005">
    <property type="protein sequence ID" value="RSZ59026.1"/>
    <property type="molecule type" value="Genomic_DNA"/>
</dbReference>
<dbReference type="Proteomes" id="UP000278085">
    <property type="component" value="Unassembled WGS sequence"/>
</dbReference>
<feature type="domain" description="DUF2169" evidence="1">
    <location>
        <begin position="149"/>
        <end position="435"/>
    </location>
</feature>
<dbReference type="AlphaFoldDB" id="A0A430HN93"/>
<dbReference type="Pfam" id="PF09937">
    <property type="entry name" value="DUF2169"/>
    <property type="match status" value="2"/>
</dbReference>